<sequence>MKLPYLLLALPLLSACSVVGFIAKESAAGATSHYGLSRTTLITEVPA</sequence>
<protein>
    <submittedName>
        <fullName evidence="1">Uncharacterized protein</fullName>
    </submittedName>
</protein>
<dbReference type="EMBL" id="JAAHBV010000449">
    <property type="protein sequence ID" value="NER61505.1"/>
    <property type="molecule type" value="Genomic_DNA"/>
</dbReference>
<reference evidence="1 2" key="1">
    <citation type="submission" date="2020-02" db="EMBL/GenBank/DDBJ databases">
        <title>Broccoli isolated Pseudomonas sp.</title>
        <authorList>
            <person name="Fujikawa T."/>
            <person name="Sawada H."/>
        </authorList>
    </citation>
    <scope>NUCLEOTIDE SEQUENCE [LARGE SCALE GENOMIC DNA]</scope>
    <source>
        <strain evidence="1 2">MAFF212428</strain>
    </source>
</reference>
<organism evidence="1 2">
    <name type="scientific">Pseudomonas brassicae</name>
    <dbReference type="NCBI Taxonomy" id="2708063"/>
    <lineage>
        <taxon>Bacteria</taxon>
        <taxon>Pseudomonadati</taxon>
        <taxon>Pseudomonadota</taxon>
        <taxon>Gammaproteobacteria</taxon>
        <taxon>Pseudomonadales</taxon>
        <taxon>Pseudomonadaceae</taxon>
        <taxon>Pseudomonas</taxon>
    </lineage>
</organism>
<gene>
    <name evidence="1" type="ORF">G3435_19175</name>
</gene>
<dbReference type="PROSITE" id="PS51257">
    <property type="entry name" value="PROKAR_LIPOPROTEIN"/>
    <property type="match status" value="1"/>
</dbReference>
<proteinExistence type="predicted"/>
<dbReference type="AlphaFoldDB" id="A0A6M0CV70"/>
<accession>A0A6M0CV70</accession>
<name>A0A6M0CV70_9PSED</name>
<dbReference type="Proteomes" id="UP000480410">
    <property type="component" value="Unassembled WGS sequence"/>
</dbReference>
<evidence type="ECO:0000313" key="1">
    <source>
        <dbReference type="EMBL" id="NER61505.1"/>
    </source>
</evidence>
<evidence type="ECO:0000313" key="2">
    <source>
        <dbReference type="Proteomes" id="UP000480410"/>
    </source>
</evidence>
<feature type="non-terminal residue" evidence="1">
    <location>
        <position position="47"/>
    </location>
</feature>
<comment type="caution">
    <text evidence="1">The sequence shown here is derived from an EMBL/GenBank/DDBJ whole genome shotgun (WGS) entry which is preliminary data.</text>
</comment>